<dbReference type="AlphaFoldDB" id="A0A3N7EQ62"/>
<feature type="transmembrane region" description="Helical" evidence="1">
    <location>
        <begin position="36"/>
        <end position="56"/>
    </location>
</feature>
<keyword evidence="1" id="KW-0472">Membrane</keyword>
<organism evidence="2 3">
    <name type="scientific">Populus trichocarpa</name>
    <name type="common">Western balsam poplar</name>
    <name type="synonym">Populus balsamifera subsp. trichocarpa</name>
    <dbReference type="NCBI Taxonomy" id="3694"/>
    <lineage>
        <taxon>Eukaryota</taxon>
        <taxon>Viridiplantae</taxon>
        <taxon>Streptophyta</taxon>
        <taxon>Embryophyta</taxon>
        <taxon>Tracheophyta</taxon>
        <taxon>Spermatophyta</taxon>
        <taxon>Magnoliopsida</taxon>
        <taxon>eudicotyledons</taxon>
        <taxon>Gunneridae</taxon>
        <taxon>Pentapetalae</taxon>
        <taxon>rosids</taxon>
        <taxon>fabids</taxon>
        <taxon>Malpighiales</taxon>
        <taxon>Salicaceae</taxon>
        <taxon>Saliceae</taxon>
        <taxon>Populus</taxon>
    </lineage>
</organism>
<protein>
    <submittedName>
        <fullName evidence="2">Uncharacterized protein</fullName>
    </submittedName>
</protein>
<dbReference type="EMBL" id="CM009292">
    <property type="protein sequence ID" value="RQO88586.1"/>
    <property type="molecule type" value="Genomic_DNA"/>
</dbReference>
<evidence type="ECO:0000313" key="2">
    <source>
        <dbReference type="EMBL" id="RQO88586.1"/>
    </source>
</evidence>
<reference evidence="2 3" key="1">
    <citation type="journal article" date="2006" name="Science">
        <title>The genome of black cottonwood, Populus trichocarpa (Torr. &amp; Gray).</title>
        <authorList>
            <person name="Tuskan G.A."/>
            <person name="Difazio S."/>
            <person name="Jansson S."/>
            <person name="Bohlmann J."/>
            <person name="Grigoriev I."/>
            <person name="Hellsten U."/>
            <person name="Putnam N."/>
            <person name="Ralph S."/>
            <person name="Rombauts S."/>
            <person name="Salamov A."/>
            <person name="Schein J."/>
            <person name="Sterck L."/>
            <person name="Aerts A."/>
            <person name="Bhalerao R.R."/>
            <person name="Bhalerao R.P."/>
            <person name="Blaudez D."/>
            <person name="Boerjan W."/>
            <person name="Brun A."/>
            <person name="Brunner A."/>
            <person name="Busov V."/>
            <person name="Campbell M."/>
            <person name="Carlson J."/>
            <person name="Chalot M."/>
            <person name="Chapman J."/>
            <person name="Chen G.L."/>
            <person name="Cooper D."/>
            <person name="Coutinho P.M."/>
            <person name="Couturier J."/>
            <person name="Covert S."/>
            <person name="Cronk Q."/>
            <person name="Cunningham R."/>
            <person name="Davis J."/>
            <person name="Degroeve S."/>
            <person name="Dejardin A."/>
            <person name="Depamphilis C."/>
            <person name="Detter J."/>
            <person name="Dirks B."/>
            <person name="Dubchak I."/>
            <person name="Duplessis S."/>
            <person name="Ehlting J."/>
            <person name="Ellis B."/>
            <person name="Gendler K."/>
            <person name="Goodstein D."/>
            <person name="Gribskov M."/>
            <person name="Grimwood J."/>
            <person name="Groover A."/>
            <person name="Gunter L."/>
            <person name="Hamberger B."/>
            <person name="Heinze B."/>
            <person name="Helariutta Y."/>
            <person name="Henrissat B."/>
            <person name="Holligan D."/>
            <person name="Holt R."/>
            <person name="Huang W."/>
            <person name="Islam-Faridi N."/>
            <person name="Jones S."/>
            <person name="Jones-Rhoades M."/>
            <person name="Jorgensen R."/>
            <person name="Joshi C."/>
            <person name="Kangasjarvi J."/>
            <person name="Karlsson J."/>
            <person name="Kelleher C."/>
            <person name="Kirkpatrick R."/>
            <person name="Kirst M."/>
            <person name="Kohler A."/>
            <person name="Kalluri U."/>
            <person name="Larimer F."/>
            <person name="Leebens-Mack J."/>
            <person name="Leple J.C."/>
            <person name="Locascio P."/>
            <person name="Lou Y."/>
            <person name="Lucas S."/>
            <person name="Martin F."/>
            <person name="Montanini B."/>
            <person name="Napoli C."/>
            <person name="Nelson D.R."/>
            <person name="Nelson C."/>
            <person name="Nieminen K."/>
            <person name="Nilsson O."/>
            <person name="Pereda V."/>
            <person name="Peter G."/>
            <person name="Philippe R."/>
            <person name="Pilate G."/>
            <person name="Poliakov A."/>
            <person name="Razumovskaya J."/>
            <person name="Richardson P."/>
            <person name="Rinaldi C."/>
            <person name="Ritland K."/>
            <person name="Rouze P."/>
            <person name="Ryaboy D."/>
            <person name="Schmutz J."/>
            <person name="Schrader J."/>
            <person name="Segerman B."/>
            <person name="Shin H."/>
            <person name="Siddiqui A."/>
            <person name="Sterky F."/>
            <person name="Terry A."/>
            <person name="Tsai C.J."/>
            <person name="Uberbacher E."/>
            <person name="Unneberg P."/>
            <person name="Vahala J."/>
            <person name="Wall K."/>
            <person name="Wessler S."/>
            <person name="Yang G."/>
            <person name="Yin T."/>
            <person name="Douglas C."/>
            <person name="Marra M."/>
            <person name="Sandberg G."/>
            <person name="Van de Peer Y."/>
            <person name="Rokhsar D."/>
        </authorList>
    </citation>
    <scope>NUCLEOTIDE SEQUENCE [LARGE SCALE GENOMIC DNA]</scope>
    <source>
        <strain evidence="3">cv. Nisqually</strain>
    </source>
</reference>
<sequence>MASTQDFPCSEHILLLQWLYSAVQVMLSELRFGMDWLSISGFILLSMNFLLFWFLIQTPSNLVRSHFLSIGNLVEAASTEDYIRVFVFLYMIYMM</sequence>
<accession>A0A3N7EQ62</accession>
<proteinExistence type="predicted"/>
<keyword evidence="1" id="KW-1133">Transmembrane helix</keyword>
<keyword evidence="1" id="KW-0812">Transmembrane</keyword>
<dbReference type="InParanoid" id="A0A3N7EQ62"/>
<name>A0A3N7EQ62_POPTR</name>
<evidence type="ECO:0000256" key="1">
    <source>
        <dbReference type="SAM" id="Phobius"/>
    </source>
</evidence>
<gene>
    <name evidence="2" type="ORF">POPTR_003G194050</name>
</gene>
<dbReference type="Proteomes" id="UP000006729">
    <property type="component" value="Chromosome 3"/>
</dbReference>
<evidence type="ECO:0000313" key="3">
    <source>
        <dbReference type="Proteomes" id="UP000006729"/>
    </source>
</evidence>
<keyword evidence="3" id="KW-1185">Reference proteome</keyword>